<evidence type="ECO:0000313" key="2">
    <source>
        <dbReference type="Proteomes" id="UP000785679"/>
    </source>
</evidence>
<proteinExistence type="predicted"/>
<dbReference type="EMBL" id="RRYP01000081">
    <property type="protein sequence ID" value="TNV88072.1"/>
    <property type="molecule type" value="Genomic_DNA"/>
</dbReference>
<sequence length="297" mass="34045">MLIELKDSRNLYEKGLIPLYDRDLRDIANKIAQFQSKIEALQKFHSKGALCAEIEDVIRDNRLLQMKTEIIQKSASSRHSKLQVLIGNQGTFYEEYKEGSLYGDELTSLAKNQSIKSNSPKASHKTHHSKPSALLKLHPMPQIHESLAEQTNAQLEETDLRSSIYTKKNSLQSETPFQKKNSIFGASGEKQQNEPSEVAEVVVVRRRRQQQEGGRQIKGKVNTMQIQANNEDQDIKNTKSKRIVQKREFLRNFVEGKDQEVITRLEEPIVNVKNLDISLLERSQEYLESAVSDENEQ</sequence>
<keyword evidence="2" id="KW-1185">Reference proteome</keyword>
<gene>
    <name evidence="1" type="ORF">FGO68_gene15734</name>
</gene>
<evidence type="ECO:0000313" key="1">
    <source>
        <dbReference type="EMBL" id="TNV88072.1"/>
    </source>
</evidence>
<dbReference type="Proteomes" id="UP000785679">
    <property type="component" value="Unassembled WGS sequence"/>
</dbReference>
<protein>
    <submittedName>
        <fullName evidence="1">Uncharacterized protein</fullName>
    </submittedName>
</protein>
<comment type="caution">
    <text evidence="1">The sequence shown here is derived from an EMBL/GenBank/DDBJ whole genome shotgun (WGS) entry which is preliminary data.</text>
</comment>
<dbReference type="AlphaFoldDB" id="A0A8J8P4R0"/>
<reference evidence="1" key="1">
    <citation type="submission" date="2019-06" db="EMBL/GenBank/DDBJ databases">
        <authorList>
            <person name="Zheng W."/>
        </authorList>
    </citation>
    <scope>NUCLEOTIDE SEQUENCE</scope>
    <source>
        <strain evidence="1">QDHG01</strain>
    </source>
</reference>
<organism evidence="1 2">
    <name type="scientific">Halteria grandinella</name>
    <dbReference type="NCBI Taxonomy" id="5974"/>
    <lineage>
        <taxon>Eukaryota</taxon>
        <taxon>Sar</taxon>
        <taxon>Alveolata</taxon>
        <taxon>Ciliophora</taxon>
        <taxon>Intramacronucleata</taxon>
        <taxon>Spirotrichea</taxon>
        <taxon>Stichotrichia</taxon>
        <taxon>Sporadotrichida</taxon>
        <taxon>Halteriidae</taxon>
        <taxon>Halteria</taxon>
    </lineage>
</organism>
<accession>A0A8J8P4R0</accession>
<name>A0A8J8P4R0_HALGN</name>